<evidence type="ECO:0000256" key="1">
    <source>
        <dbReference type="SAM" id="Phobius"/>
    </source>
</evidence>
<gene>
    <name evidence="3" type="ORF">HELGO_WM25267</name>
</gene>
<reference evidence="3" key="1">
    <citation type="submission" date="2020-01" db="EMBL/GenBank/DDBJ databases">
        <authorList>
            <person name="Meier V. D."/>
            <person name="Meier V D."/>
        </authorList>
    </citation>
    <scope>NUCLEOTIDE SEQUENCE</scope>
    <source>
        <strain evidence="3">HLG_WM_MAG_03</strain>
    </source>
</reference>
<sequence length="308" mass="35973">MSLNRIIYYLVVLLVIQLLIFAIYLSMNDTKATNNNTPQLNTLTTFPNKIRTKTSVKSKIEPIKEIAKPLVLEDVLVHVSPNSKLDIVSIENENVKPVIYTKSIKLSELSIKNKKKIFIDMLIPSILVAKHRIAEERKKVRELLSREHFSEKETLWLAKKRHIFKAKNIDELYNKMELHPTSIVIAQAIIESGWGTSRFFEKANNVFGIWSFYEHEKRIAASEKRGTKTIYLKKYMNVEESIFDYFLMLSTKEAYKEFREKRLESQDPLVLIKELGNYSELGDEYIENLKNTIEKNELLAYDSYSLDI</sequence>
<evidence type="ECO:0000259" key="2">
    <source>
        <dbReference type="SMART" id="SM00047"/>
    </source>
</evidence>
<dbReference type="Gene3D" id="1.10.530.10">
    <property type="match status" value="1"/>
</dbReference>
<dbReference type="PANTHER" id="PTHR40572">
    <property type="entry name" value="PROTEIN BAX"/>
    <property type="match status" value="1"/>
</dbReference>
<accession>A0A6S6UA90</accession>
<keyword evidence="1" id="KW-0812">Transmembrane</keyword>
<dbReference type="InterPro" id="IPR053195">
    <property type="entry name" value="Bax-like"/>
</dbReference>
<dbReference type="Pfam" id="PF01832">
    <property type="entry name" value="Glucosaminidase"/>
    <property type="match status" value="1"/>
</dbReference>
<feature type="transmembrane region" description="Helical" evidence="1">
    <location>
        <begin position="6"/>
        <end position="25"/>
    </location>
</feature>
<evidence type="ECO:0000313" key="3">
    <source>
        <dbReference type="EMBL" id="CAA6824988.1"/>
    </source>
</evidence>
<organism evidence="3">
    <name type="scientific">uncultured Sulfurovum sp</name>
    <dbReference type="NCBI Taxonomy" id="269237"/>
    <lineage>
        <taxon>Bacteria</taxon>
        <taxon>Pseudomonadati</taxon>
        <taxon>Campylobacterota</taxon>
        <taxon>Epsilonproteobacteria</taxon>
        <taxon>Campylobacterales</taxon>
        <taxon>Sulfurovaceae</taxon>
        <taxon>Sulfurovum</taxon>
        <taxon>environmental samples</taxon>
    </lineage>
</organism>
<keyword evidence="1" id="KW-1133">Transmembrane helix</keyword>
<proteinExistence type="predicted"/>
<dbReference type="GO" id="GO:0004040">
    <property type="term" value="F:amidase activity"/>
    <property type="evidence" value="ECO:0007669"/>
    <property type="project" value="InterPro"/>
</dbReference>
<dbReference type="InterPro" id="IPR002901">
    <property type="entry name" value="MGlyc_endo_b_GlcNAc-like_dom"/>
</dbReference>
<dbReference type="PANTHER" id="PTHR40572:SF1">
    <property type="entry name" value="PROTEIN BAX"/>
    <property type="match status" value="1"/>
</dbReference>
<dbReference type="EMBL" id="CACVAR010000380">
    <property type="protein sequence ID" value="CAA6824988.1"/>
    <property type="molecule type" value="Genomic_DNA"/>
</dbReference>
<name>A0A6S6UA90_9BACT</name>
<dbReference type="SMART" id="SM00047">
    <property type="entry name" value="LYZ2"/>
    <property type="match status" value="1"/>
</dbReference>
<feature type="domain" description="Mannosyl-glycoprotein endo-beta-N-acetylglucosamidase-like" evidence="2">
    <location>
        <begin position="156"/>
        <end position="286"/>
    </location>
</feature>
<keyword evidence="1" id="KW-0472">Membrane</keyword>
<dbReference type="AlphaFoldDB" id="A0A6S6UA90"/>
<protein>
    <submittedName>
        <fullName evidence="3">BAX protein</fullName>
    </submittedName>
</protein>